<dbReference type="Proteomes" id="UP000321248">
    <property type="component" value="Unassembled WGS sequence"/>
</dbReference>
<keyword evidence="3" id="KW-1185">Reference proteome</keyword>
<organism evidence="2 3">
    <name type="scientific">Alkalisalibacterium limincola</name>
    <dbReference type="NCBI Taxonomy" id="2699169"/>
    <lineage>
        <taxon>Bacteria</taxon>
        <taxon>Pseudomonadati</taxon>
        <taxon>Pseudomonadota</taxon>
        <taxon>Gammaproteobacteria</taxon>
        <taxon>Lysobacterales</taxon>
        <taxon>Lysobacteraceae</taxon>
        <taxon>Alkalisalibacterium</taxon>
    </lineage>
</organism>
<dbReference type="EMBL" id="VRTS01000001">
    <property type="protein sequence ID" value="TXK65711.1"/>
    <property type="molecule type" value="Genomic_DNA"/>
</dbReference>
<keyword evidence="1" id="KW-0812">Transmembrane</keyword>
<protein>
    <submittedName>
        <fullName evidence="2">CopL family metal-binding regulatory protein</fullName>
    </submittedName>
</protein>
<dbReference type="InterPro" id="IPR048034">
    <property type="entry name" value="CopL-like"/>
</dbReference>
<sequence>MSAAPRSPDGATALARWRAAAYTAAMPVSLATVARLMLVLALAFNGWALPAHAHASMSAAAASSDQAAGVGDCHQHAKAPAGTATDAGTECCATGSCQGCSCVMACATALPVAGASGTQWAASKAPLAGPVDAPGTCPSGNPLRPPIA</sequence>
<gene>
    <name evidence="2" type="ORF">FU658_00885</name>
</gene>
<accession>A0A5C8KZY5</accession>
<reference evidence="2 3" key="1">
    <citation type="submission" date="2019-08" db="EMBL/GenBank/DDBJ databases">
        <authorList>
            <person name="Karlyshev A.V."/>
        </authorList>
    </citation>
    <scope>NUCLEOTIDE SEQUENCE [LARGE SCALE GENOMIC DNA]</scope>
    <source>
        <strain evidence="2 3">Alg18-2.2</strain>
    </source>
</reference>
<keyword evidence="1" id="KW-1133">Transmembrane helix</keyword>
<dbReference type="RefSeq" id="WP_147890384.1">
    <property type="nucleotide sequence ID" value="NZ_VRTS01000001.1"/>
</dbReference>
<evidence type="ECO:0000256" key="1">
    <source>
        <dbReference type="SAM" id="Phobius"/>
    </source>
</evidence>
<evidence type="ECO:0000313" key="2">
    <source>
        <dbReference type="EMBL" id="TXK65711.1"/>
    </source>
</evidence>
<dbReference type="AlphaFoldDB" id="A0A5C8KZY5"/>
<comment type="caution">
    <text evidence="2">The sequence shown here is derived from an EMBL/GenBank/DDBJ whole genome shotgun (WGS) entry which is preliminary data.</text>
</comment>
<name>A0A5C8KZY5_9GAMM</name>
<proteinExistence type="predicted"/>
<dbReference type="NCBIfam" id="NF033807">
    <property type="entry name" value="CopL_fam"/>
    <property type="match status" value="1"/>
</dbReference>
<keyword evidence="1" id="KW-0472">Membrane</keyword>
<evidence type="ECO:0000313" key="3">
    <source>
        <dbReference type="Proteomes" id="UP000321248"/>
    </source>
</evidence>
<feature type="transmembrane region" description="Helical" evidence="1">
    <location>
        <begin position="20"/>
        <end position="44"/>
    </location>
</feature>